<dbReference type="EMBL" id="BRYA01000105">
    <property type="protein sequence ID" value="GMI39534.1"/>
    <property type="molecule type" value="Genomic_DNA"/>
</dbReference>
<dbReference type="Pfam" id="PF07231">
    <property type="entry name" value="Hs1pro-1_N"/>
    <property type="match status" value="1"/>
</dbReference>
<proteinExistence type="predicted"/>
<organism evidence="3 4">
    <name type="scientific">Triparma columacea</name>
    <dbReference type="NCBI Taxonomy" id="722753"/>
    <lineage>
        <taxon>Eukaryota</taxon>
        <taxon>Sar</taxon>
        <taxon>Stramenopiles</taxon>
        <taxon>Ochrophyta</taxon>
        <taxon>Bolidophyceae</taxon>
        <taxon>Parmales</taxon>
        <taxon>Triparmaceae</taxon>
        <taxon>Triparma</taxon>
    </lineage>
</organism>
<dbReference type="InterPro" id="IPR015424">
    <property type="entry name" value="PyrdxlP-dep_Trfase"/>
</dbReference>
<dbReference type="AlphaFoldDB" id="A0A9W7GBU9"/>
<accession>A0A9W7GBU9</accession>
<gene>
    <name evidence="3" type="ORF">TrCOL_g11753</name>
</gene>
<dbReference type="SUPFAM" id="SSF53383">
    <property type="entry name" value="PLP-dependent transferases"/>
    <property type="match status" value="1"/>
</dbReference>
<feature type="compositionally biased region" description="Low complexity" evidence="1">
    <location>
        <begin position="537"/>
        <end position="547"/>
    </location>
</feature>
<dbReference type="GO" id="GO:0006952">
    <property type="term" value="P:defense response"/>
    <property type="evidence" value="ECO:0007669"/>
    <property type="project" value="InterPro"/>
</dbReference>
<dbReference type="Gene3D" id="1.20.58.480">
    <property type="match status" value="1"/>
</dbReference>
<evidence type="ECO:0000259" key="2">
    <source>
        <dbReference type="Pfam" id="PF07231"/>
    </source>
</evidence>
<feature type="compositionally biased region" description="Pro residues" evidence="1">
    <location>
        <begin position="522"/>
        <end position="536"/>
    </location>
</feature>
<evidence type="ECO:0000313" key="3">
    <source>
        <dbReference type="EMBL" id="GMI39534.1"/>
    </source>
</evidence>
<comment type="caution">
    <text evidence="3">The sequence shown here is derived from an EMBL/GenBank/DDBJ whole genome shotgun (WGS) entry which is preliminary data.</text>
</comment>
<dbReference type="GO" id="GO:0046872">
    <property type="term" value="F:metal ion binding"/>
    <property type="evidence" value="ECO:0007669"/>
    <property type="project" value="InterPro"/>
</dbReference>
<dbReference type="GO" id="GO:0019441">
    <property type="term" value="P:L-tryptophan catabolic process to kynurenine"/>
    <property type="evidence" value="ECO:0007669"/>
    <property type="project" value="InterPro"/>
</dbReference>
<name>A0A9W7GBU9_9STRA</name>
<sequence>MTYNSSIPENPRNAAERSEVVRILYEEYISLHSVQEVWNSPVTSKPRLEPIFAAGFHGIELAFVMMAQFITDPRHYVETRPRIELIADDIMRQMALLAEIVDGELEDDNPDNPDITSHGSLTQDFPFPGAPPTTPTFNFNKARQSPALEMLSSSISSVFPNLTSHAKYSLKKVIRNISGAFQTSFGDWTVGVGIEEQLSEIRTQVGLSPLKSEFGKRFLAYKELVRPNVIMDTFTGKVYEHNEDFFFRSVHLGTECWAFVALQRLDSAKRQLADFSHWHNAAAHILSASHILSYLGDHIMMLTSMILRDYLKLKVEIEGTSGEGSSAVKMLRSTVKDLYNPFIATLSEHNGGKAACTELSDEDQQALLLNLYSKPEKQPGLYSYAKALEAIESGLNGGFYYKHFCLASNVIGTGAKGTMNKSVKALKVMYERALFPNLDVTRSELGRKTDAELMHRKGRIMDSITKQHNHLVNDKESKEVFHDAAADDELFEGEEDSSRGSHGSGGSSSSTDSKPLFDLSSNPPPGCPFHVPPAPPTSSLTASPLASESKISPRPETPPPSKFDAVRRSLYSQRNVPTILAQAFASEVGPHPPLPFLDHAWGKTPPDAHVAATKRQYALYQRGNAAWDVIFGDVLPESIEYIKWILDVGEGATVEFGHNSHELVSRLLSIKMEKLLLGDDGDGGQLRILTTDTEFYSFTRQMNRLMMNKSPKVVVETVEIHPISSFAERFNERVRSGTGSWDMVYVSQCVYSTQETIILDLGGFVSSVQDGLAERGNKDCFFVVDGYHGFGAIPTSLSPFTNTFYVSGMLKHVGSGANCAFLVVPEGRTGELQPLFTGWIADPSVLSPESKGIKIGSDVGYIPGFALQGGTPAFAPSLLIFVEVMRRWKEKKVTVELAHDHVMSLHRVFVRGIEDMVKRAGGKSCWKGMRKLAEEGIRSHTITFVVETPSIAKRVVELMANFGNVEVDSRKVYVRFGFGFNHNVEDVIALLSTCEKVQDTV</sequence>
<dbReference type="Gene3D" id="3.90.1150.10">
    <property type="entry name" value="Aspartate Aminotransferase, domain 1"/>
    <property type="match status" value="1"/>
</dbReference>
<dbReference type="OrthoDB" id="188455at2759"/>
<keyword evidence="4" id="KW-1185">Reference proteome</keyword>
<dbReference type="InterPro" id="IPR037217">
    <property type="entry name" value="Trp/Indoleamine_2_3_dOase-like"/>
</dbReference>
<feature type="region of interest" description="Disordered" evidence="1">
    <location>
        <begin position="491"/>
        <end position="564"/>
    </location>
</feature>
<feature type="domain" description="Nematode resistance protein-like HSPRO1 N-terminal" evidence="2">
    <location>
        <begin position="12"/>
        <end position="109"/>
    </location>
</feature>
<dbReference type="InterPro" id="IPR015422">
    <property type="entry name" value="PyrdxlP-dep_Trfase_small"/>
</dbReference>
<dbReference type="GO" id="GO:0020037">
    <property type="term" value="F:heme binding"/>
    <property type="evidence" value="ECO:0007669"/>
    <property type="project" value="InterPro"/>
</dbReference>
<dbReference type="SUPFAM" id="SSF140959">
    <property type="entry name" value="Indolic compounds 2,3-dioxygenase-like"/>
    <property type="match status" value="1"/>
</dbReference>
<dbReference type="PANTHER" id="PTHR34795:SF1">
    <property type="entry name" value="NEMATODE RESISTANCE PROTEIN-LIKE HSPRO1"/>
    <property type="match status" value="1"/>
</dbReference>
<dbReference type="Proteomes" id="UP001165065">
    <property type="component" value="Unassembled WGS sequence"/>
</dbReference>
<evidence type="ECO:0000313" key="4">
    <source>
        <dbReference type="Proteomes" id="UP001165065"/>
    </source>
</evidence>
<dbReference type="PANTHER" id="PTHR34795">
    <property type="entry name" value="NEMATODE RESISTANCE PROTEIN-LIKE HSPRO1"/>
    <property type="match status" value="1"/>
</dbReference>
<dbReference type="InterPro" id="IPR038759">
    <property type="entry name" value="HSPRO1/HSPRO2"/>
</dbReference>
<dbReference type="InterPro" id="IPR009869">
    <property type="entry name" value="HSPRO1_N"/>
</dbReference>
<evidence type="ECO:0000256" key="1">
    <source>
        <dbReference type="SAM" id="MobiDB-lite"/>
    </source>
</evidence>
<dbReference type="InterPro" id="IPR015421">
    <property type="entry name" value="PyrdxlP-dep_Trfase_major"/>
</dbReference>
<dbReference type="Gene3D" id="3.40.640.10">
    <property type="entry name" value="Type I PLP-dependent aspartate aminotransferase-like (Major domain)"/>
    <property type="match status" value="1"/>
</dbReference>
<reference evidence="4" key="1">
    <citation type="journal article" date="2023" name="Commun. Biol.">
        <title>Genome analysis of Parmales, the sister group of diatoms, reveals the evolutionary specialization of diatoms from phago-mixotrophs to photoautotrophs.</title>
        <authorList>
            <person name="Ban H."/>
            <person name="Sato S."/>
            <person name="Yoshikawa S."/>
            <person name="Yamada K."/>
            <person name="Nakamura Y."/>
            <person name="Ichinomiya M."/>
            <person name="Sato N."/>
            <person name="Blanc-Mathieu R."/>
            <person name="Endo H."/>
            <person name="Kuwata A."/>
            <person name="Ogata H."/>
        </authorList>
    </citation>
    <scope>NUCLEOTIDE SEQUENCE [LARGE SCALE GENOMIC DNA]</scope>
</reference>
<protein>
    <recommendedName>
        <fullName evidence="2">Nematode resistance protein-like HSPRO1 N-terminal domain-containing protein</fullName>
    </recommendedName>
</protein>